<dbReference type="EMBL" id="LAZR01067565">
    <property type="protein sequence ID" value="KKK51322.1"/>
    <property type="molecule type" value="Genomic_DNA"/>
</dbReference>
<organism evidence="1">
    <name type="scientific">marine sediment metagenome</name>
    <dbReference type="NCBI Taxonomy" id="412755"/>
    <lineage>
        <taxon>unclassified sequences</taxon>
        <taxon>metagenomes</taxon>
        <taxon>ecological metagenomes</taxon>
    </lineage>
</organism>
<sequence length="74" mass="8955">MESFKLNWGLWMEATPYAVAKGILFENQRGILLEERGKLAVRVIREGMVGPRWYHRLFWQPYEEEDRKEWQDAV</sequence>
<dbReference type="AlphaFoldDB" id="A0A0F8W3M2"/>
<proteinExistence type="predicted"/>
<evidence type="ECO:0000313" key="1">
    <source>
        <dbReference type="EMBL" id="KKK51322.1"/>
    </source>
</evidence>
<reference evidence="1" key="1">
    <citation type="journal article" date="2015" name="Nature">
        <title>Complex archaea that bridge the gap between prokaryotes and eukaryotes.</title>
        <authorList>
            <person name="Spang A."/>
            <person name="Saw J.H."/>
            <person name="Jorgensen S.L."/>
            <person name="Zaremba-Niedzwiedzka K."/>
            <person name="Martijn J."/>
            <person name="Lind A.E."/>
            <person name="van Eijk R."/>
            <person name="Schleper C."/>
            <person name="Guy L."/>
            <person name="Ettema T.J."/>
        </authorList>
    </citation>
    <scope>NUCLEOTIDE SEQUENCE</scope>
</reference>
<protein>
    <submittedName>
        <fullName evidence="1">Uncharacterized protein</fullName>
    </submittedName>
</protein>
<gene>
    <name evidence="1" type="ORF">LCGC14_3116130</name>
</gene>
<name>A0A0F8W3M2_9ZZZZ</name>
<comment type="caution">
    <text evidence="1">The sequence shown here is derived from an EMBL/GenBank/DDBJ whole genome shotgun (WGS) entry which is preliminary data.</text>
</comment>
<accession>A0A0F8W3M2</accession>